<dbReference type="InterPro" id="IPR014543">
    <property type="entry name" value="UCP028291"/>
</dbReference>
<dbReference type="Proteomes" id="UP000532010">
    <property type="component" value="Unassembled WGS sequence"/>
</dbReference>
<organism evidence="1 2">
    <name type="scientific">Microvirga lupini</name>
    <dbReference type="NCBI Taxonomy" id="420324"/>
    <lineage>
        <taxon>Bacteria</taxon>
        <taxon>Pseudomonadati</taxon>
        <taxon>Pseudomonadota</taxon>
        <taxon>Alphaproteobacteria</taxon>
        <taxon>Hyphomicrobiales</taxon>
        <taxon>Methylobacteriaceae</taxon>
        <taxon>Microvirga</taxon>
    </lineage>
</organism>
<protein>
    <recommendedName>
        <fullName evidence="3">DUF2218 domain-containing protein</fullName>
    </recommendedName>
</protein>
<reference evidence="1 2" key="1">
    <citation type="submission" date="2020-08" db="EMBL/GenBank/DDBJ databases">
        <title>The Agave Microbiome: Exploring the role of microbial communities in plant adaptations to desert environments.</title>
        <authorList>
            <person name="Partida-Martinez L.P."/>
        </authorList>
    </citation>
    <scope>NUCLEOTIDE SEQUENCE [LARGE SCALE GENOMIC DNA]</scope>
    <source>
        <strain evidence="1 2">AT3.9</strain>
    </source>
</reference>
<dbReference type="PIRSF" id="PIRSF028291">
    <property type="entry name" value="UCP028291"/>
    <property type="match status" value="1"/>
</dbReference>
<evidence type="ECO:0008006" key="3">
    <source>
        <dbReference type="Google" id="ProtNLM"/>
    </source>
</evidence>
<evidence type="ECO:0000313" key="1">
    <source>
        <dbReference type="EMBL" id="MBB3021115.1"/>
    </source>
</evidence>
<name>A0A7W4VPT6_9HYPH</name>
<dbReference type="AlphaFoldDB" id="A0A7W4VPT6"/>
<proteinExistence type="predicted"/>
<dbReference type="EMBL" id="JACHWB010000007">
    <property type="protein sequence ID" value="MBB3021115.1"/>
    <property type="molecule type" value="Genomic_DNA"/>
</dbReference>
<comment type="caution">
    <text evidence="1">The sequence shown here is derived from an EMBL/GenBank/DDBJ whole genome shotgun (WGS) entry which is preliminary data.</text>
</comment>
<dbReference type="RefSeq" id="WP_183453711.1">
    <property type="nucleotide sequence ID" value="NZ_JACHWB010000007.1"/>
</dbReference>
<evidence type="ECO:0000313" key="2">
    <source>
        <dbReference type="Proteomes" id="UP000532010"/>
    </source>
</evidence>
<gene>
    <name evidence="1" type="ORF">FHR70_004205</name>
</gene>
<keyword evidence="2" id="KW-1185">Reference proteome</keyword>
<dbReference type="Pfam" id="PF09981">
    <property type="entry name" value="DUF2218"/>
    <property type="match status" value="1"/>
</dbReference>
<dbReference type="Gene3D" id="3.30.310.50">
    <property type="entry name" value="Alpha-D-phosphohexomutase, C-terminal domain"/>
    <property type="match status" value="1"/>
</dbReference>
<sequence>MTRSQAQVQTPNAGRYLIQLCKHFAHKIEVEYDAHNGQANFVFGTCSMRADETQLILQCSGDDETALMRVQDIVHKHLEGFAFREKPTIVWTRQ</sequence>
<accession>A0A7W4VPT6</accession>